<dbReference type="AlphaFoldDB" id="A0AAP8TTR5"/>
<gene>
    <name evidence="2" type="ORF">CD158_02455</name>
    <name evidence="1" type="ORF">QYH67_08850</name>
</gene>
<reference evidence="1" key="2">
    <citation type="submission" date="2023-07" db="EMBL/GenBank/DDBJ databases">
        <title>Evaluation of the beneficial properties of pineapple isolates.</title>
        <authorList>
            <person name="Adefiranye O."/>
        </authorList>
    </citation>
    <scope>NUCLEOTIDE SEQUENCE</scope>
    <source>
        <strain evidence="1">PAPLE_T1</strain>
    </source>
</reference>
<reference evidence="2 3" key="1">
    <citation type="submission" date="2017-08" db="EMBL/GenBank/DDBJ databases">
        <title>Draft genome sequences of 64 type strains of genus Staph aureus.</title>
        <authorList>
            <person name="Cole K."/>
            <person name="Golubchik T."/>
            <person name="Russell J."/>
            <person name="Foster D."/>
            <person name="Llewelyn M."/>
            <person name="Wilson D."/>
            <person name="Crook D."/>
            <person name="Paul J."/>
        </authorList>
    </citation>
    <scope>NUCLEOTIDE SEQUENCE [LARGE SCALE GENOMIC DNA]</scope>
    <source>
        <strain evidence="2 3">NCTC 12101</strain>
    </source>
</reference>
<sequence length="91" mass="11216">MKDFEQRVEALRQQKARTSFDFHFDELYSEDEWLSISMKEQKDLERAFRSYVDKSSQIRIPAESKDKIRFRIFNTLYSYNEVKKNFKQYVI</sequence>
<dbReference type="InterPro" id="IPR010813">
    <property type="entry name" value="DUF1413"/>
</dbReference>
<dbReference type="GeneID" id="64981416"/>
<name>A0AAP8TTR5_9STAP</name>
<comment type="caution">
    <text evidence="2">The sequence shown here is derived from an EMBL/GenBank/DDBJ whole genome shotgun (WGS) entry which is preliminary data.</text>
</comment>
<dbReference type="RefSeq" id="WP_059107427.1">
    <property type="nucleotide sequence ID" value="NZ_AP024589.1"/>
</dbReference>
<evidence type="ECO:0000313" key="3">
    <source>
        <dbReference type="Proteomes" id="UP000242470"/>
    </source>
</evidence>
<dbReference type="EMBL" id="PPQW01000009">
    <property type="protein sequence ID" value="PNZ68809.1"/>
    <property type="molecule type" value="Genomic_DNA"/>
</dbReference>
<dbReference type="Pfam" id="PF07205">
    <property type="entry name" value="DUF1413"/>
    <property type="match status" value="1"/>
</dbReference>
<evidence type="ECO:0000313" key="1">
    <source>
        <dbReference type="EMBL" id="MDN4533665.1"/>
    </source>
</evidence>
<accession>A0AAP8TTR5</accession>
<evidence type="ECO:0000313" key="2">
    <source>
        <dbReference type="EMBL" id="PNZ68809.1"/>
    </source>
</evidence>
<dbReference type="EMBL" id="JAUHQC010000011">
    <property type="protein sequence ID" value="MDN4533665.1"/>
    <property type="molecule type" value="Genomic_DNA"/>
</dbReference>
<dbReference type="Proteomes" id="UP000242470">
    <property type="component" value="Unassembled WGS sequence"/>
</dbReference>
<organism evidence="2 3">
    <name type="scientific">Staphylococcus auricularis</name>
    <dbReference type="NCBI Taxonomy" id="29379"/>
    <lineage>
        <taxon>Bacteria</taxon>
        <taxon>Bacillati</taxon>
        <taxon>Bacillota</taxon>
        <taxon>Bacilli</taxon>
        <taxon>Bacillales</taxon>
        <taxon>Staphylococcaceae</taxon>
        <taxon>Staphylococcus</taxon>
    </lineage>
</organism>
<protein>
    <submittedName>
        <fullName evidence="2">DUF1413 domain-containing protein</fullName>
    </submittedName>
</protein>
<dbReference type="Proteomes" id="UP001171687">
    <property type="component" value="Unassembled WGS sequence"/>
</dbReference>
<proteinExistence type="predicted"/>